<name>A0AA45KG18_9LACT</name>
<dbReference type="Proteomes" id="UP000663608">
    <property type="component" value="Chromosome"/>
</dbReference>
<organism evidence="1 2">
    <name type="scientific">Lactococcus taiwanensis</name>
    <dbReference type="NCBI Taxonomy" id="1151742"/>
    <lineage>
        <taxon>Bacteria</taxon>
        <taxon>Bacillati</taxon>
        <taxon>Bacillota</taxon>
        <taxon>Bacilli</taxon>
        <taxon>Lactobacillales</taxon>
        <taxon>Streptococcaceae</taxon>
        <taxon>Lactococcus</taxon>
    </lineage>
</organism>
<dbReference type="EMBL" id="CP070872">
    <property type="protein sequence ID" value="QSE76688.1"/>
    <property type="molecule type" value="Genomic_DNA"/>
</dbReference>
<proteinExistence type="predicted"/>
<evidence type="ECO:0000313" key="1">
    <source>
        <dbReference type="EMBL" id="QSE76688.1"/>
    </source>
</evidence>
<evidence type="ECO:0008006" key="3">
    <source>
        <dbReference type="Google" id="ProtNLM"/>
    </source>
</evidence>
<reference evidence="1 2" key="1">
    <citation type="submission" date="2021-02" db="EMBL/GenBank/DDBJ databases">
        <title>Complete genome sequence of Lactococcus lactis strain K_LL004.</title>
        <authorList>
            <person name="Kim H.B."/>
        </authorList>
    </citation>
    <scope>NUCLEOTIDE SEQUENCE [LARGE SCALE GENOMIC DNA]</scope>
    <source>
        <strain evidence="1 2">K_LL004</strain>
    </source>
</reference>
<keyword evidence="2" id="KW-1185">Reference proteome</keyword>
<accession>A0AA45KG18</accession>
<dbReference type="SUPFAM" id="SSF50118">
    <property type="entry name" value="Cell growth inhibitor/plasmid maintenance toxic component"/>
    <property type="match status" value="1"/>
</dbReference>
<dbReference type="AlphaFoldDB" id="A0AA45KG18"/>
<gene>
    <name evidence="1" type="ORF">JW886_09590</name>
</gene>
<sequence>MRICSVELSEHTVVIAKITYADGTGSKVRPAFVIKLDGNLVKTYRITSQYEQKSDYIKSKYFEIIDYIEAGLRKRSWIDTVQAYNINVNETKIRVIGYLSGRDEARLRDFLEQVL</sequence>
<dbReference type="KEGG" id="lti:JW886_09590"/>
<evidence type="ECO:0000313" key="2">
    <source>
        <dbReference type="Proteomes" id="UP000663608"/>
    </source>
</evidence>
<protein>
    <recommendedName>
        <fullName evidence="3">Type II toxin-antitoxin system PemK/MazF family toxin</fullName>
    </recommendedName>
</protein>